<reference evidence="1 2" key="1">
    <citation type="submission" date="2011-02" db="EMBL/GenBank/DDBJ databases">
        <title>The Genome Sequence of Sphaeroforma arctica JP610.</title>
        <authorList>
            <consortium name="The Broad Institute Genome Sequencing Platform"/>
            <person name="Russ C."/>
            <person name="Cuomo C."/>
            <person name="Young S.K."/>
            <person name="Zeng Q."/>
            <person name="Gargeya S."/>
            <person name="Alvarado L."/>
            <person name="Berlin A."/>
            <person name="Chapman S.B."/>
            <person name="Chen Z."/>
            <person name="Freedman E."/>
            <person name="Gellesch M."/>
            <person name="Goldberg J."/>
            <person name="Griggs A."/>
            <person name="Gujja S."/>
            <person name="Heilman E."/>
            <person name="Heiman D."/>
            <person name="Howarth C."/>
            <person name="Mehta T."/>
            <person name="Neiman D."/>
            <person name="Pearson M."/>
            <person name="Roberts A."/>
            <person name="Saif S."/>
            <person name="Shea T."/>
            <person name="Shenoy N."/>
            <person name="Sisk P."/>
            <person name="Stolte C."/>
            <person name="Sykes S."/>
            <person name="White J."/>
            <person name="Yandava C."/>
            <person name="Burger G."/>
            <person name="Gray M.W."/>
            <person name="Holland P.W.H."/>
            <person name="King N."/>
            <person name="Lang F.B.F."/>
            <person name="Roger A.J."/>
            <person name="Ruiz-Trillo I."/>
            <person name="Haas B."/>
            <person name="Nusbaum C."/>
            <person name="Birren B."/>
        </authorList>
    </citation>
    <scope>NUCLEOTIDE SEQUENCE [LARGE SCALE GENOMIC DNA]</scope>
    <source>
        <strain evidence="1 2">JP610</strain>
    </source>
</reference>
<proteinExistence type="predicted"/>
<feature type="non-terminal residue" evidence="1">
    <location>
        <position position="1"/>
    </location>
</feature>
<organism evidence="1 2">
    <name type="scientific">Sphaeroforma arctica JP610</name>
    <dbReference type="NCBI Taxonomy" id="667725"/>
    <lineage>
        <taxon>Eukaryota</taxon>
        <taxon>Ichthyosporea</taxon>
        <taxon>Ichthyophonida</taxon>
        <taxon>Sphaeroforma</taxon>
    </lineage>
</organism>
<dbReference type="Proteomes" id="UP000054560">
    <property type="component" value="Unassembled WGS sequence"/>
</dbReference>
<protein>
    <submittedName>
        <fullName evidence="1">Uncharacterized protein</fullName>
    </submittedName>
</protein>
<dbReference type="AlphaFoldDB" id="A0A0L0F2G5"/>
<gene>
    <name evidence="1" type="ORF">SARC_16671</name>
</gene>
<evidence type="ECO:0000313" key="1">
    <source>
        <dbReference type="EMBL" id="KNC70799.1"/>
    </source>
</evidence>
<sequence length="59" mass="6767">KQADEWSYGMDIFDWNSVTGGTADGTAYDDHFNRAMALIQRSLDIPEALHRQTYVLVYI</sequence>
<keyword evidence="2" id="KW-1185">Reference proteome</keyword>
<dbReference type="GeneID" id="25917175"/>
<evidence type="ECO:0000313" key="2">
    <source>
        <dbReference type="Proteomes" id="UP000054560"/>
    </source>
</evidence>
<dbReference type="EMBL" id="KQ250220">
    <property type="protein sequence ID" value="KNC70799.1"/>
    <property type="molecule type" value="Genomic_DNA"/>
</dbReference>
<name>A0A0L0F2G5_9EUKA</name>
<dbReference type="RefSeq" id="XP_014144701.1">
    <property type="nucleotide sequence ID" value="XM_014289226.1"/>
</dbReference>
<accession>A0A0L0F2G5</accession>